<evidence type="ECO:0000313" key="3">
    <source>
        <dbReference type="WBParaSite" id="EEL_0000285001-mRNA-1"/>
    </source>
</evidence>
<dbReference type="Proteomes" id="UP000050640">
    <property type="component" value="Unplaced"/>
</dbReference>
<evidence type="ECO:0000313" key="2">
    <source>
        <dbReference type="Proteomes" id="UP000050640"/>
    </source>
</evidence>
<keyword evidence="2" id="KW-1185">Reference proteome</keyword>
<dbReference type="AlphaFoldDB" id="A0A0R3RMZ0"/>
<accession>A0A0R3RMZ0</accession>
<keyword evidence="1" id="KW-0812">Transmembrane</keyword>
<protein>
    <submittedName>
        <fullName evidence="3">PIG-H domain-containing protein</fullName>
    </submittedName>
</protein>
<organism evidence="2 3">
    <name type="scientific">Elaeophora elaphi</name>
    <dbReference type="NCBI Taxonomy" id="1147741"/>
    <lineage>
        <taxon>Eukaryota</taxon>
        <taxon>Metazoa</taxon>
        <taxon>Ecdysozoa</taxon>
        <taxon>Nematoda</taxon>
        <taxon>Chromadorea</taxon>
        <taxon>Rhabditida</taxon>
        <taxon>Spirurina</taxon>
        <taxon>Spiruromorpha</taxon>
        <taxon>Filarioidea</taxon>
        <taxon>Onchocercidae</taxon>
        <taxon>Elaeophora</taxon>
    </lineage>
</organism>
<sequence>MDGKKIQHFVKPKESVAKVKSNEKMKSANISIKEMETVGKYLFNNYEESHVIINIFSKIDAILILGAVLAIVISCIMVTIEIRNYKLYQMAKNKPVRLVLTRELLERIRIQRYKAMEHIFHQDSPGVTICLNIQDALPLDLILLDLLKYDRMTELAKY</sequence>
<keyword evidence="1" id="KW-1133">Transmembrane helix</keyword>
<feature type="transmembrane region" description="Helical" evidence="1">
    <location>
        <begin position="61"/>
        <end position="80"/>
    </location>
</feature>
<reference evidence="3" key="1">
    <citation type="submission" date="2017-02" db="UniProtKB">
        <authorList>
            <consortium name="WormBaseParasite"/>
        </authorList>
    </citation>
    <scope>IDENTIFICATION</scope>
</reference>
<evidence type="ECO:0000256" key="1">
    <source>
        <dbReference type="SAM" id="Phobius"/>
    </source>
</evidence>
<proteinExistence type="predicted"/>
<name>A0A0R3RMZ0_9BILA</name>
<dbReference type="WBParaSite" id="EEL_0000285001-mRNA-1">
    <property type="protein sequence ID" value="EEL_0000285001-mRNA-1"/>
    <property type="gene ID" value="EEL_0000285001"/>
</dbReference>
<keyword evidence="1" id="KW-0472">Membrane</keyword>